<dbReference type="KEGG" id="naer:MJ1_0457"/>
<dbReference type="GeneID" id="74568404"/>
<dbReference type="Gene3D" id="3.90.1150.10">
    <property type="entry name" value="Aspartate Aminotransferase, domain 1"/>
    <property type="match status" value="1"/>
</dbReference>
<accession>A0A915SFB8</accession>
<comment type="cofactor">
    <cofactor evidence="1">
        <name>pyridoxal 5'-phosphate</name>
        <dbReference type="ChEBI" id="CHEBI:597326"/>
    </cofactor>
</comment>
<dbReference type="PANTHER" id="PTHR43586:SF8">
    <property type="entry name" value="CYSTEINE DESULFURASE 1, CHLOROPLASTIC"/>
    <property type="match status" value="1"/>
</dbReference>
<dbReference type="InterPro" id="IPR015422">
    <property type="entry name" value="PyrdxlP-dep_Trfase_small"/>
</dbReference>
<keyword evidence="5" id="KW-0663">Pyridoxal phosphate</keyword>
<sequence>MMMDPYKIRLDFPILKRKINGKDLVYFDNAATTQKPLRIIEKFTEVYTKYYANIHRGIHTLSQEASDMYEDAHRIVSEHLNANDWREIIFTKNTTESINLVAYSYGINKLKKDDKIIITKMEHHANLVPWQQVARKTGAKIEYIDFNKDYRLDIDQAEKIIDDKTRIVAITHASNVLGTINPIKDIIKIAHEHDAIVLIDAAQSIPHNKIDVKKYDMDFLAFSAHKMMGPDGIGVLYGKEEILEKMDPFLTGGDMIKDVDLYNAEWNDLPWKFEAGTPNIAGGIVFGETIKYIKDIGIENIEEYDRYITKYFIDKYNDYKLDDIMLIGPNDYKERTPTFSFYTKRYRSHQIAKLLDLEGIAVRSGFHCAHPLLKNINILNNNLYNLGGTFRASLYIYNTKEEVDYFFEILKKLLK</sequence>
<dbReference type="InterPro" id="IPR015424">
    <property type="entry name" value="PyrdxlP-dep_Trfase"/>
</dbReference>
<dbReference type="SUPFAM" id="SSF53383">
    <property type="entry name" value="PLP-dependent transferases"/>
    <property type="match status" value="1"/>
</dbReference>
<comment type="catalytic activity">
    <reaction evidence="6">
        <text>(sulfur carrier)-H + L-cysteine = (sulfur carrier)-SH + L-alanine</text>
        <dbReference type="Rhea" id="RHEA:43892"/>
        <dbReference type="Rhea" id="RHEA-COMP:14737"/>
        <dbReference type="Rhea" id="RHEA-COMP:14739"/>
        <dbReference type="ChEBI" id="CHEBI:29917"/>
        <dbReference type="ChEBI" id="CHEBI:35235"/>
        <dbReference type="ChEBI" id="CHEBI:57972"/>
        <dbReference type="ChEBI" id="CHEBI:64428"/>
        <dbReference type="EC" id="2.8.1.7"/>
    </reaction>
</comment>
<dbReference type="EMBL" id="AP019769">
    <property type="protein sequence ID" value="BBL45615.1"/>
    <property type="molecule type" value="Genomic_DNA"/>
</dbReference>
<dbReference type="NCBIfam" id="TIGR01979">
    <property type="entry name" value="sufS"/>
    <property type="match status" value="1"/>
</dbReference>
<reference evidence="9" key="1">
    <citation type="journal article" date="2022" name="Int. J. Syst. Evol. Microbiol.">
        <title>Nanobdella aerobiophila gen. nov., sp. nov., a thermoacidophilic, obligate ectosymbiotic archaeon, and proposal of Nanobdellaceae fam. nov., Nanobdellales ord. nov. and Nanobdellia class. nov.</title>
        <authorList>
            <person name="Kato S."/>
            <person name="Ogasawara A."/>
            <person name="Itoh T."/>
            <person name="Sakai H.D."/>
            <person name="Shimizu M."/>
            <person name="Yuki M."/>
            <person name="Kaneko M."/>
            <person name="Takashina T."/>
            <person name="Ohkuma M."/>
        </authorList>
    </citation>
    <scope>NUCLEOTIDE SEQUENCE [LARGE SCALE GENOMIC DNA]</scope>
    <source>
        <strain evidence="9">MJ1</strain>
    </source>
</reference>
<dbReference type="Gene3D" id="3.40.640.10">
    <property type="entry name" value="Type I PLP-dependent aspartate aminotransferase-like (Major domain)"/>
    <property type="match status" value="1"/>
</dbReference>
<organism evidence="8 9">
    <name type="scientific">Nanobdella aerobiophila</name>
    <dbReference type="NCBI Taxonomy" id="2586965"/>
    <lineage>
        <taxon>Archaea</taxon>
        <taxon>Nanobdellota</taxon>
        <taxon>Nanobdellia</taxon>
        <taxon>Nanobdellales</taxon>
        <taxon>Nanobdellaceae</taxon>
        <taxon>Nanobdella</taxon>
    </lineage>
</organism>
<gene>
    <name evidence="8" type="ORF">MJ1_0457</name>
</gene>
<dbReference type="AlphaFoldDB" id="A0A915SFB8"/>
<protein>
    <recommendedName>
        <fullName evidence="3">cysteine desulfurase</fullName>
        <ecNumber evidence="3">2.8.1.7</ecNumber>
    </recommendedName>
</protein>
<dbReference type="CDD" id="cd06453">
    <property type="entry name" value="SufS_like"/>
    <property type="match status" value="1"/>
</dbReference>
<dbReference type="GO" id="GO:0030170">
    <property type="term" value="F:pyridoxal phosphate binding"/>
    <property type="evidence" value="ECO:0007669"/>
    <property type="project" value="InterPro"/>
</dbReference>
<dbReference type="InterPro" id="IPR000192">
    <property type="entry name" value="Aminotrans_V_dom"/>
</dbReference>
<dbReference type="Pfam" id="PF00266">
    <property type="entry name" value="Aminotran_5"/>
    <property type="match status" value="1"/>
</dbReference>
<feature type="domain" description="Aminotransferase class V" evidence="7">
    <location>
        <begin position="25"/>
        <end position="406"/>
    </location>
</feature>
<dbReference type="RefSeq" id="WP_259369952.1">
    <property type="nucleotide sequence ID" value="NZ_AP019769.1"/>
</dbReference>
<evidence type="ECO:0000256" key="6">
    <source>
        <dbReference type="ARBA" id="ARBA00050776"/>
    </source>
</evidence>
<dbReference type="InterPro" id="IPR010970">
    <property type="entry name" value="Cys_dSase_SufS"/>
</dbReference>
<evidence type="ECO:0000256" key="4">
    <source>
        <dbReference type="ARBA" id="ARBA00022679"/>
    </source>
</evidence>
<dbReference type="GO" id="GO:0031071">
    <property type="term" value="F:cysteine desulfurase activity"/>
    <property type="evidence" value="ECO:0007669"/>
    <property type="project" value="UniProtKB-EC"/>
</dbReference>
<evidence type="ECO:0000259" key="7">
    <source>
        <dbReference type="Pfam" id="PF00266"/>
    </source>
</evidence>
<dbReference type="EC" id="2.8.1.7" evidence="3"/>
<comment type="similarity">
    <text evidence="2">Belongs to the class-V pyridoxal-phosphate-dependent aminotransferase family. Csd subfamily.</text>
</comment>
<dbReference type="InterPro" id="IPR016454">
    <property type="entry name" value="Cysteine_dSase"/>
</dbReference>
<dbReference type="Proteomes" id="UP001055553">
    <property type="component" value="Chromosome"/>
</dbReference>
<dbReference type="PANTHER" id="PTHR43586">
    <property type="entry name" value="CYSTEINE DESULFURASE"/>
    <property type="match status" value="1"/>
</dbReference>
<dbReference type="InterPro" id="IPR015421">
    <property type="entry name" value="PyrdxlP-dep_Trfase_major"/>
</dbReference>
<evidence type="ECO:0000313" key="8">
    <source>
        <dbReference type="EMBL" id="BBL45615.1"/>
    </source>
</evidence>
<evidence type="ECO:0000256" key="2">
    <source>
        <dbReference type="ARBA" id="ARBA00010447"/>
    </source>
</evidence>
<dbReference type="PIRSF" id="PIRSF005572">
    <property type="entry name" value="NifS"/>
    <property type="match status" value="1"/>
</dbReference>
<evidence type="ECO:0000256" key="1">
    <source>
        <dbReference type="ARBA" id="ARBA00001933"/>
    </source>
</evidence>
<name>A0A915SFB8_9ARCH</name>
<keyword evidence="9" id="KW-1185">Reference proteome</keyword>
<dbReference type="GO" id="GO:0006534">
    <property type="term" value="P:cysteine metabolic process"/>
    <property type="evidence" value="ECO:0007669"/>
    <property type="project" value="InterPro"/>
</dbReference>
<proteinExistence type="inferred from homology"/>
<evidence type="ECO:0000256" key="3">
    <source>
        <dbReference type="ARBA" id="ARBA00012239"/>
    </source>
</evidence>
<keyword evidence="4" id="KW-0808">Transferase</keyword>
<evidence type="ECO:0000313" key="9">
    <source>
        <dbReference type="Proteomes" id="UP001055553"/>
    </source>
</evidence>
<evidence type="ECO:0000256" key="5">
    <source>
        <dbReference type="ARBA" id="ARBA00022898"/>
    </source>
</evidence>